<evidence type="ECO:0000259" key="6">
    <source>
        <dbReference type="Pfam" id="PF14432"/>
    </source>
</evidence>
<dbReference type="AlphaFoldDB" id="A0A803LC32"/>
<dbReference type="GO" id="GO:0009451">
    <property type="term" value="P:RNA modification"/>
    <property type="evidence" value="ECO:0007669"/>
    <property type="project" value="InterPro"/>
</dbReference>
<dbReference type="FunFam" id="1.25.40.10:FF:000344">
    <property type="entry name" value="Pentatricopeptide repeat-containing protein"/>
    <property type="match status" value="1"/>
</dbReference>
<protein>
    <recommendedName>
        <fullName evidence="6">DYW domain-containing protein</fullName>
    </recommendedName>
</protein>
<dbReference type="OMA" id="HERISAY"/>
<feature type="region of interest" description="Disordered" evidence="5">
    <location>
        <begin position="62"/>
        <end position="81"/>
    </location>
</feature>
<reference evidence="7" key="1">
    <citation type="journal article" date="2017" name="Nature">
        <title>The genome of Chenopodium quinoa.</title>
        <authorList>
            <person name="Jarvis D.E."/>
            <person name="Ho Y.S."/>
            <person name="Lightfoot D.J."/>
            <person name="Schmoeckel S.M."/>
            <person name="Li B."/>
            <person name="Borm T.J.A."/>
            <person name="Ohyanagi H."/>
            <person name="Mineta K."/>
            <person name="Michell C.T."/>
            <person name="Saber N."/>
            <person name="Kharbatia N.M."/>
            <person name="Rupper R.R."/>
            <person name="Sharp A.R."/>
            <person name="Dally N."/>
            <person name="Boughton B.A."/>
            <person name="Woo Y.H."/>
            <person name="Gao G."/>
            <person name="Schijlen E.G.W.M."/>
            <person name="Guo X."/>
            <person name="Momin A.A."/>
            <person name="Negrao S."/>
            <person name="Al-Babili S."/>
            <person name="Gehring C."/>
            <person name="Roessner U."/>
            <person name="Jung C."/>
            <person name="Murphy K."/>
            <person name="Arold S.T."/>
            <person name="Gojobori T."/>
            <person name="van der Linden C.G."/>
            <person name="van Loo E.N."/>
            <person name="Jellen E.N."/>
            <person name="Maughan P.J."/>
            <person name="Tester M."/>
        </authorList>
    </citation>
    <scope>NUCLEOTIDE SEQUENCE [LARGE SCALE GENOMIC DNA]</scope>
    <source>
        <strain evidence="7">cv. PI 614886</strain>
    </source>
</reference>
<dbReference type="Proteomes" id="UP000596660">
    <property type="component" value="Unplaced"/>
</dbReference>
<evidence type="ECO:0000256" key="4">
    <source>
        <dbReference type="PROSITE-ProRule" id="PRU00708"/>
    </source>
</evidence>
<comment type="similarity">
    <text evidence="1">Belongs to the PPR family. PCMP-H subfamily.</text>
</comment>
<feature type="repeat" description="PPR" evidence="4">
    <location>
        <begin position="394"/>
        <end position="428"/>
    </location>
</feature>
<dbReference type="Gramene" id="AUR62009421-RA">
    <property type="protein sequence ID" value="AUR62009421-RA:cds"/>
    <property type="gene ID" value="AUR62009421"/>
</dbReference>
<feature type="compositionally biased region" description="Basic and acidic residues" evidence="5">
    <location>
        <begin position="71"/>
        <end position="81"/>
    </location>
</feature>
<feature type="repeat" description="PPR" evidence="4">
    <location>
        <begin position="192"/>
        <end position="222"/>
    </location>
</feature>
<proteinExistence type="inferred from homology"/>
<organism evidence="7 8">
    <name type="scientific">Chenopodium quinoa</name>
    <name type="common">Quinoa</name>
    <dbReference type="NCBI Taxonomy" id="63459"/>
    <lineage>
        <taxon>Eukaryota</taxon>
        <taxon>Viridiplantae</taxon>
        <taxon>Streptophyta</taxon>
        <taxon>Embryophyta</taxon>
        <taxon>Tracheophyta</taxon>
        <taxon>Spermatophyta</taxon>
        <taxon>Magnoliopsida</taxon>
        <taxon>eudicotyledons</taxon>
        <taxon>Gunneridae</taxon>
        <taxon>Pentapetalae</taxon>
        <taxon>Caryophyllales</taxon>
        <taxon>Chenopodiaceae</taxon>
        <taxon>Chenopodioideae</taxon>
        <taxon>Atripliceae</taxon>
        <taxon>Chenopodium</taxon>
    </lineage>
</organism>
<dbReference type="Pfam" id="PF20431">
    <property type="entry name" value="E_motif"/>
    <property type="match status" value="1"/>
</dbReference>
<dbReference type="PANTHER" id="PTHR47926">
    <property type="entry name" value="PENTATRICOPEPTIDE REPEAT-CONTAINING PROTEIN"/>
    <property type="match status" value="1"/>
</dbReference>
<dbReference type="Pfam" id="PF14432">
    <property type="entry name" value="DYW_deaminase"/>
    <property type="match status" value="1"/>
</dbReference>
<sequence>MELPLSRYQNISLGQILDSSSSSAFDSKAFFFSGSQLYWTNGRKRSTSFSPLRCSLVKQTLRPKPNYKPSKPHEDTEEKTNIKHTKENKFSFGLCDQIEKLVFKRRYQEALELFDFLEIEDGHGVTSSTYDSLVNACIGAKSIKGVKRVTNHMFNNGFVPDQYMSNRVLLMHVRCNMLMDARILFDEMPQRNLVSWNIMIAGLVDVGDYVEAYRLFLTMWSEYSEADSRTFATMIRATAGLGLLYPGRQLHSCVLKMGVSDDIFVACALIDMYSKCGSIEDAQFVFDAMPQKTTVGWNTIIAGYALHGYSEEALSLYYEMQDANVPMDHFTFSIVVRICARLGSLEHAKQAHASLVRHGFSLDTVANTTLIDLYSKWGRIEDARNVFDRMPCKNLISWNALIAGYANHGRGEDAVELFDKMLCEGMRPNHVTFLAVLSACSNLGLSDRGWDIFYSMDSIHNINPRAMHYACMIELLGREGLLDEALALIRNAPFEPTMNMWAALLTACRIHKNLELGVFAAEKLYGMGPEKLSNYIVLLNIYNNMGKMEEAASVIHNLKQKGLRLLPSCTWIEIKKQSHAFCSGDKSHAQTKEIYQYLDGLLVEISKHGYVPENRYLLPDVDEKEEHMLLYHSEKLAVTFGLMNTPDYVPLQLVQSHRICHDCHNALKLISKVKDREIVVRDASKFHHFKNGSCSCGDY</sequence>
<evidence type="ECO:0000256" key="3">
    <source>
        <dbReference type="ARBA" id="ARBA00022946"/>
    </source>
</evidence>
<keyword evidence="2" id="KW-0677">Repeat</keyword>
<dbReference type="InterPro" id="IPR046848">
    <property type="entry name" value="E_motif"/>
</dbReference>
<evidence type="ECO:0000313" key="8">
    <source>
        <dbReference type="Proteomes" id="UP000596660"/>
    </source>
</evidence>
<name>A0A803LC32_CHEQI</name>
<dbReference type="Gene3D" id="1.25.40.10">
    <property type="entry name" value="Tetratricopeptide repeat domain"/>
    <property type="match status" value="4"/>
</dbReference>
<feature type="repeat" description="PPR" evidence="4">
    <location>
        <begin position="293"/>
        <end position="327"/>
    </location>
</feature>
<keyword evidence="3" id="KW-0809">Transit peptide</keyword>
<dbReference type="FunFam" id="1.25.40.10:FF:000488">
    <property type="entry name" value="Pentatricopeptide repeat-containing protein, mitochondrial"/>
    <property type="match status" value="1"/>
</dbReference>
<reference evidence="7" key="2">
    <citation type="submission" date="2021-03" db="UniProtKB">
        <authorList>
            <consortium name="EnsemblPlants"/>
        </authorList>
    </citation>
    <scope>IDENTIFICATION</scope>
</reference>
<dbReference type="Pfam" id="PF01535">
    <property type="entry name" value="PPR"/>
    <property type="match status" value="2"/>
</dbReference>
<dbReference type="FunFam" id="1.25.40.10:FF:002966">
    <property type="entry name" value="Pentatricopeptide repeat-containing protein At5g50390, chloroplastic"/>
    <property type="match status" value="1"/>
</dbReference>
<feature type="repeat" description="PPR" evidence="4">
    <location>
        <begin position="126"/>
        <end position="160"/>
    </location>
</feature>
<dbReference type="GO" id="GO:0003723">
    <property type="term" value="F:RNA binding"/>
    <property type="evidence" value="ECO:0007669"/>
    <property type="project" value="InterPro"/>
</dbReference>
<dbReference type="InterPro" id="IPR011990">
    <property type="entry name" value="TPR-like_helical_dom_sf"/>
</dbReference>
<dbReference type="GO" id="GO:0008270">
    <property type="term" value="F:zinc ion binding"/>
    <property type="evidence" value="ECO:0007669"/>
    <property type="project" value="InterPro"/>
</dbReference>
<dbReference type="InterPro" id="IPR032867">
    <property type="entry name" value="DYW_dom"/>
</dbReference>
<keyword evidence="8" id="KW-1185">Reference proteome</keyword>
<feature type="repeat" description="PPR" evidence="4">
    <location>
        <begin position="328"/>
        <end position="362"/>
    </location>
</feature>
<dbReference type="PROSITE" id="PS51375">
    <property type="entry name" value="PPR"/>
    <property type="match status" value="6"/>
</dbReference>
<dbReference type="EnsemblPlants" id="AUR62009421-RA">
    <property type="protein sequence ID" value="AUR62009421-RA:cds"/>
    <property type="gene ID" value="AUR62009421"/>
</dbReference>
<dbReference type="InterPro" id="IPR046960">
    <property type="entry name" value="PPR_At4g14850-like_plant"/>
</dbReference>
<evidence type="ECO:0000256" key="5">
    <source>
        <dbReference type="SAM" id="MobiDB-lite"/>
    </source>
</evidence>
<dbReference type="NCBIfam" id="TIGR00756">
    <property type="entry name" value="PPR"/>
    <property type="match status" value="4"/>
</dbReference>
<evidence type="ECO:0000256" key="1">
    <source>
        <dbReference type="ARBA" id="ARBA00006643"/>
    </source>
</evidence>
<feature type="repeat" description="PPR" evidence="4">
    <location>
        <begin position="363"/>
        <end position="393"/>
    </location>
</feature>
<accession>A0A803LC32</accession>
<dbReference type="PANTHER" id="PTHR47926:SF434">
    <property type="entry name" value="PENTATRICOPEPTIDE REPEAT SUPERFAMILY PROTEIN"/>
    <property type="match status" value="1"/>
</dbReference>
<dbReference type="InterPro" id="IPR002885">
    <property type="entry name" value="PPR_rpt"/>
</dbReference>
<evidence type="ECO:0000256" key="2">
    <source>
        <dbReference type="ARBA" id="ARBA00022737"/>
    </source>
</evidence>
<feature type="domain" description="DYW" evidence="6">
    <location>
        <begin position="609"/>
        <end position="699"/>
    </location>
</feature>
<evidence type="ECO:0000313" key="7">
    <source>
        <dbReference type="EnsemblPlants" id="AUR62009421-RA:cds"/>
    </source>
</evidence>
<dbReference type="Pfam" id="PF13041">
    <property type="entry name" value="PPR_2"/>
    <property type="match status" value="3"/>
</dbReference>